<keyword evidence="4" id="KW-1185">Reference proteome</keyword>
<dbReference type="SUPFAM" id="SSF55550">
    <property type="entry name" value="SH2 domain"/>
    <property type="match status" value="1"/>
</dbReference>
<dbReference type="Proteomes" id="UP000887578">
    <property type="component" value="Unplaced"/>
</dbReference>
<protein>
    <submittedName>
        <fullName evidence="5">SH2 domain-containing protein</fullName>
    </submittedName>
</protein>
<organism evidence="4 5">
    <name type="scientific">Panagrolaimus davidi</name>
    <dbReference type="NCBI Taxonomy" id="227884"/>
    <lineage>
        <taxon>Eukaryota</taxon>
        <taxon>Metazoa</taxon>
        <taxon>Ecdysozoa</taxon>
        <taxon>Nematoda</taxon>
        <taxon>Chromadorea</taxon>
        <taxon>Rhabditida</taxon>
        <taxon>Tylenchina</taxon>
        <taxon>Panagrolaimomorpha</taxon>
        <taxon>Panagrolaimoidea</taxon>
        <taxon>Panagrolaimidae</taxon>
        <taxon>Panagrolaimus</taxon>
    </lineage>
</organism>
<evidence type="ECO:0000256" key="1">
    <source>
        <dbReference type="ARBA" id="ARBA00022999"/>
    </source>
</evidence>
<dbReference type="Gene3D" id="3.30.505.10">
    <property type="entry name" value="SH2 domain"/>
    <property type="match status" value="1"/>
</dbReference>
<evidence type="ECO:0000313" key="4">
    <source>
        <dbReference type="Proteomes" id="UP000887578"/>
    </source>
</evidence>
<proteinExistence type="predicted"/>
<feature type="domain" description="SH2" evidence="3">
    <location>
        <begin position="42"/>
        <end position="90"/>
    </location>
</feature>
<dbReference type="InterPro" id="IPR036860">
    <property type="entry name" value="SH2_dom_sf"/>
</dbReference>
<dbReference type="Pfam" id="PF00017">
    <property type="entry name" value="SH2"/>
    <property type="match status" value="1"/>
</dbReference>
<dbReference type="GO" id="GO:0046935">
    <property type="term" value="F:1-phosphatidylinositol-3-kinase regulator activity"/>
    <property type="evidence" value="ECO:0007669"/>
    <property type="project" value="TreeGrafter"/>
</dbReference>
<dbReference type="GO" id="GO:0046854">
    <property type="term" value="P:phosphatidylinositol phosphate biosynthetic process"/>
    <property type="evidence" value="ECO:0007669"/>
    <property type="project" value="TreeGrafter"/>
</dbReference>
<keyword evidence="1 2" id="KW-0727">SH2 domain</keyword>
<dbReference type="GO" id="GO:0008286">
    <property type="term" value="P:insulin receptor signaling pathway"/>
    <property type="evidence" value="ECO:0007669"/>
    <property type="project" value="TreeGrafter"/>
</dbReference>
<dbReference type="AlphaFoldDB" id="A0A914QCU8"/>
<dbReference type="PROSITE" id="PS50001">
    <property type="entry name" value="SH2"/>
    <property type="match status" value="1"/>
</dbReference>
<evidence type="ECO:0000256" key="2">
    <source>
        <dbReference type="PROSITE-ProRule" id="PRU00191"/>
    </source>
</evidence>
<evidence type="ECO:0000313" key="5">
    <source>
        <dbReference type="WBParaSite" id="PDA_v2.g29544.t1"/>
    </source>
</evidence>
<name>A0A914QCU8_9BILA</name>
<dbReference type="InterPro" id="IPR000980">
    <property type="entry name" value="SH2"/>
</dbReference>
<dbReference type="GO" id="GO:0005942">
    <property type="term" value="C:phosphatidylinositol 3-kinase complex"/>
    <property type="evidence" value="ECO:0007669"/>
    <property type="project" value="TreeGrafter"/>
</dbReference>
<dbReference type="PANTHER" id="PTHR10155">
    <property type="entry name" value="PHOSPHATIDYLINOSITOL 3-KINASE REGULATORY SUBUNIT"/>
    <property type="match status" value="1"/>
</dbReference>
<accession>A0A914QCU8</accession>
<dbReference type="PANTHER" id="PTHR10155:SF10">
    <property type="entry name" value="PI3K21B, ISOFORM B"/>
    <property type="match status" value="1"/>
</dbReference>
<reference evidence="5" key="1">
    <citation type="submission" date="2022-11" db="UniProtKB">
        <authorList>
            <consortium name="WormBaseParasite"/>
        </authorList>
    </citation>
    <scope>IDENTIFICATION</scope>
</reference>
<evidence type="ECO:0000259" key="3">
    <source>
        <dbReference type="PROSITE" id="PS50001"/>
    </source>
</evidence>
<sequence>MVPPRCKGDDYITILIDKKEYTVNLKQGNISSCGYGLAFQRWYWGNATRDMVAAAMIGQPDGTFVIRDASTEGDFTLTLKVRGTDRLIKVICCFTFNGCTS</sequence>
<dbReference type="WBParaSite" id="PDA_v2.g29544.t1">
    <property type="protein sequence ID" value="PDA_v2.g29544.t1"/>
    <property type="gene ID" value="PDA_v2.g29544"/>
</dbReference>